<comment type="caution">
    <text evidence="1">The sequence shown here is derived from an EMBL/GenBank/DDBJ whole genome shotgun (WGS) entry which is preliminary data.</text>
</comment>
<evidence type="ECO:0000313" key="2">
    <source>
        <dbReference type="Proteomes" id="UP000295499"/>
    </source>
</evidence>
<keyword evidence="2" id="KW-1185">Reference proteome</keyword>
<protein>
    <submittedName>
        <fullName evidence="1">Uncharacterized protein</fullName>
    </submittedName>
</protein>
<dbReference type="Proteomes" id="UP000295499">
    <property type="component" value="Unassembled WGS sequence"/>
</dbReference>
<gene>
    <name evidence="1" type="ORF">CLV32_4002</name>
</gene>
<evidence type="ECO:0000313" key="1">
    <source>
        <dbReference type="EMBL" id="TDO20242.1"/>
    </source>
</evidence>
<organism evidence="1 2">
    <name type="scientific">Pedobacter duraquae</name>
    <dbReference type="NCBI Taxonomy" id="425511"/>
    <lineage>
        <taxon>Bacteria</taxon>
        <taxon>Pseudomonadati</taxon>
        <taxon>Bacteroidota</taxon>
        <taxon>Sphingobacteriia</taxon>
        <taxon>Sphingobacteriales</taxon>
        <taxon>Sphingobacteriaceae</taxon>
        <taxon>Pedobacter</taxon>
    </lineage>
</organism>
<name>A0A4R6IDY6_9SPHI</name>
<proteinExistence type="predicted"/>
<accession>A0A4R6IDY6</accession>
<dbReference type="AlphaFoldDB" id="A0A4R6IDY6"/>
<reference evidence="1 2" key="1">
    <citation type="submission" date="2019-03" db="EMBL/GenBank/DDBJ databases">
        <title>Genomic Encyclopedia of Archaeal and Bacterial Type Strains, Phase II (KMG-II): from individual species to whole genera.</title>
        <authorList>
            <person name="Goeker M."/>
        </authorList>
    </citation>
    <scope>NUCLEOTIDE SEQUENCE [LARGE SCALE GENOMIC DNA]</scope>
    <source>
        <strain evidence="1 2">DSM 19034</strain>
    </source>
</reference>
<dbReference type="EMBL" id="SNWM01000005">
    <property type="protein sequence ID" value="TDO20242.1"/>
    <property type="molecule type" value="Genomic_DNA"/>
</dbReference>
<sequence length="70" mass="7841">MGSFQIILNGHAVHVRELGKGRYRVSMADIDIGNLSRTIVNGQSKWISTTRLKPELAQKIGALIDQFYKV</sequence>
<dbReference type="RefSeq" id="WP_133558616.1">
    <property type="nucleotide sequence ID" value="NZ_SNWM01000005.1"/>
</dbReference>